<feature type="transmembrane region" description="Helical" evidence="1">
    <location>
        <begin position="6"/>
        <end position="23"/>
    </location>
</feature>
<accession>A0A2K2AF96</accession>
<dbReference type="AlphaFoldDB" id="A0A2K2AF96"/>
<dbReference type="InParanoid" id="A0A2K2AF96"/>
<keyword evidence="1" id="KW-1133">Transmembrane helix</keyword>
<keyword evidence="3" id="KW-1185">Reference proteome</keyword>
<protein>
    <submittedName>
        <fullName evidence="2">Uncharacterized protein</fullName>
    </submittedName>
</protein>
<evidence type="ECO:0000313" key="2">
    <source>
        <dbReference type="EMBL" id="PNT36203.1"/>
    </source>
</evidence>
<keyword evidence="1" id="KW-0812">Transmembrane</keyword>
<evidence type="ECO:0000313" key="3">
    <source>
        <dbReference type="Proteomes" id="UP000006729"/>
    </source>
</evidence>
<sequence length="88" mass="10641">MEKESTVFFFLFSLAISLYIIIAKSSNSENNTSLEEACRNYFHQLKHNIQGIFINLTLLTRHYYKYKLRDIEKYNCRFSIHEYQKLGY</sequence>
<dbReference type="EMBL" id="CM009294">
    <property type="protein sequence ID" value="PNT36203.1"/>
    <property type="molecule type" value="Genomic_DNA"/>
</dbReference>
<evidence type="ECO:0000256" key="1">
    <source>
        <dbReference type="SAM" id="Phobius"/>
    </source>
</evidence>
<name>A0A2K2AF96_POPTR</name>
<keyword evidence="1" id="KW-0472">Membrane</keyword>
<dbReference type="Proteomes" id="UP000006729">
    <property type="component" value="Chromosome 5"/>
</dbReference>
<proteinExistence type="predicted"/>
<gene>
    <name evidence="2" type="ORF">POPTR_005G113500</name>
</gene>
<organism evidence="2 3">
    <name type="scientific">Populus trichocarpa</name>
    <name type="common">Western balsam poplar</name>
    <name type="synonym">Populus balsamifera subsp. trichocarpa</name>
    <dbReference type="NCBI Taxonomy" id="3694"/>
    <lineage>
        <taxon>Eukaryota</taxon>
        <taxon>Viridiplantae</taxon>
        <taxon>Streptophyta</taxon>
        <taxon>Embryophyta</taxon>
        <taxon>Tracheophyta</taxon>
        <taxon>Spermatophyta</taxon>
        <taxon>Magnoliopsida</taxon>
        <taxon>eudicotyledons</taxon>
        <taxon>Gunneridae</taxon>
        <taxon>Pentapetalae</taxon>
        <taxon>rosids</taxon>
        <taxon>fabids</taxon>
        <taxon>Malpighiales</taxon>
        <taxon>Salicaceae</taxon>
        <taxon>Saliceae</taxon>
        <taxon>Populus</taxon>
    </lineage>
</organism>
<reference evidence="2 3" key="1">
    <citation type="journal article" date="2006" name="Science">
        <title>The genome of black cottonwood, Populus trichocarpa (Torr. &amp; Gray).</title>
        <authorList>
            <person name="Tuskan G.A."/>
            <person name="Difazio S."/>
            <person name="Jansson S."/>
            <person name="Bohlmann J."/>
            <person name="Grigoriev I."/>
            <person name="Hellsten U."/>
            <person name="Putnam N."/>
            <person name="Ralph S."/>
            <person name="Rombauts S."/>
            <person name="Salamov A."/>
            <person name="Schein J."/>
            <person name="Sterck L."/>
            <person name="Aerts A."/>
            <person name="Bhalerao R.R."/>
            <person name="Bhalerao R.P."/>
            <person name="Blaudez D."/>
            <person name="Boerjan W."/>
            <person name="Brun A."/>
            <person name="Brunner A."/>
            <person name="Busov V."/>
            <person name="Campbell M."/>
            <person name="Carlson J."/>
            <person name="Chalot M."/>
            <person name="Chapman J."/>
            <person name="Chen G.L."/>
            <person name="Cooper D."/>
            <person name="Coutinho P.M."/>
            <person name="Couturier J."/>
            <person name="Covert S."/>
            <person name="Cronk Q."/>
            <person name="Cunningham R."/>
            <person name="Davis J."/>
            <person name="Degroeve S."/>
            <person name="Dejardin A."/>
            <person name="Depamphilis C."/>
            <person name="Detter J."/>
            <person name="Dirks B."/>
            <person name="Dubchak I."/>
            <person name="Duplessis S."/>
            <person name="Ehlting J."/>
            <person name="Ellis B."/>
            <person name="Gendler K."/>
            <person name="Goodstein D."/>
            <person name="Gribskov M."/>
            <person name="Grimwood J."/>
            <person name="Groover A."/>
            <person name="Gunter L."/>
            <person name="Hamberger B."/>
            <person name="Heinze B."/>
            <person name="Helariutta Y."/>
            <person name="Henrissat B."/>
            <person name="Holligan D."/>
            <person name="Holt R."/>
            <person name="Huang W."/>
            <person name="Islam-Faridi N."/>
            <person name="Jones S."/>
            <person name="Jones-Rhoades M."/>
            <person name="Jorgensen R."/>
            <person name="Joshi C."/>
            <person name="Kangasjarvi J."/>
            <person name="Karlsson J."/>
            <person name="Kelleher C."/>
            <person name="Kirkpatrick R."/>
            <person name="Kirst M."/>
            <person name="Kohler A."/>
            <person name="Kalluri U."/>
            <person name="Larimer F."/>
            <person name="Leebens-Mack J."/>
            <person name="Leple J.C."/>
            <person name="Locascio P."/>
            <person name="Lou Y."/>
            <person name="Lucas S."/>
            <person name="Martin F."/>
            <person name="Montanini B."/>
            <person name="Napoli C."/>
            <person name="Nelson D.R."/>
            <person name="Nelson C."/>
            <person name="Nieminen K."/>
            <person name="Nilsson O."/>
            <person name="Pereda V."/>
            <person name="Peter G."/>
            <person name="Philippe R."/>
            <person name="Pilate G."/>
            <person name="Poliakov A."/>
            <person name="Razumovskaya J."/>
            <person name="Richardson P."/>
            <person name="Rinaldi C."/>
            <person name="Ritland K."/>
            <person name="Rouze P."/>
            <person name="Ryaboy D."/>
            <person name="Schmutz J."/>
            <person name="Schrader J."/>
            <person name="Segerman B."/>
            <person name="Shin H."/>
            <person name="Siddiqui A."/>
            <person name="Sterky F."/>
            <person name="Terry A."/>
            <person name="Tsai C.J."/>
            <person name="Uberbacher E."/>
            <person name="Unneberg P."/>
            <person name="Vahala J."/>
            <person name="Wall K."/>
            <person name="Wessler S."/>
            <person name="Yang G."/>
            <person name="Yin T."/>
            <person name="Douglas C."/>
            <person name="Marra M."/>
            <person name="Sandberg G."/>
            <person name="Van de Peer Y."/>
            <person name="Rokhsar D."/>
        </authorList>
    </citation>
    <scope>NUCLEOTIDE SEQUENCE [LARGE SCALE GENOMIC DNA]</scope>
    <source>
        <strain evidence="3">cv. Nisqually</strain>
    </source>
</reference>